<comment type="caution">
    <text evidence="2">The sequence shown here is derived from an EMBL/GenBank/DDBJ whole genome shotgun (WGS) entry which is preliminary data.</text>
</comment>
<evidence type="ECO:0000313" key="3">
    <source>
        <dbReference type="Proteomes" id="UP001429564"/>
    </source>
</evidence>
<keyword evidence="3" id="KW-1185">Reference proteome</keyword>
<reference evidence="2 3" key="1">
    <citation type="submission" date="2018-05" db="EMBL/GenBank/DDBJ databases">
        <authorList>
            <person name="Zhang Y.-J."/>
        </authorList>
    </citation>
    <scope>NUCLEOTIDE SEQUENCE [LARGE SCALE GENOMIC DNA]</scope>
    <source>
        <strain evidence="2 3">CY04</strain>
    </source>
</reference>
<gene>
    <name evidence="2" type="ORF">DL239_04720</name>
</gene>
<keyword evidence="1" id="KW-0732">Signal</keyword>
<accession>A0ABX0W646</accession>
<proteinExistence type="predicted"/>
<organism evidence="2 3">
    <name type="scientific">Parasedimentitalea denitrificans</name>
    <dbReference type="NCBI Taxonomy" id="2211118"/>
    <lineage>
        <taxon>Bacteria</taxon>
        <taxon>Pseudomonadati</taxon>
        <taxon>Pseudomonadota</taxon>
        <taxon>Alphaproteobacteria</taxon>
        <taxon>Rhodobacterales</taxon>
        <taxon>Paracoccaceae</taxon>
        <taxon>Parasedimentitalea</taxon>
    </lineage>
</organism>
<dbReference type="Proteomes" id="UP001429564">
    <property type="component" value="Unassembled WGS sequence"/>
</dbReference>
<sequence>MQHFIALILATAALPAFADDPTVENVSAQHSGSGWQFHVTISHPDTGWDHYADGWRVLDMNETELGLRVLAHPHEQEQPFTRSLGRVQIPKGTRQVQIQARCLTDGWATKTYLVRLP</sequence>
<dbReference type="RefSeq" id="WP_167682848.1">
    <property type="nucleotide sequence ID" value="NZ_QHLQ01000003.1"/>
</dbReference>
<protein>
    <recommendedName>
        <fullName evidence="4">Secreted protein</fullName>
    </recommendedName>
</protein>
<dbReference type="EMBL" id="QHLQ01000003">
    <property type="protein sequence ID" value="NIZ60274.1"/>
    <property type="molecule type" value="Genomic_DNA"/>
</dbReference>
<evidence type="ECO:0000256" key="1">
    <source>
        <dbReference type="SAM" id="SignalP"/>
    </source>
</evidence>
<feature type="signal peptide" evidence="1">
    <location>
        <begin position="1"/>
        <end position="18"/>
    </location>
</feature>
<name>A0ABX0W646_9RHOB</name>
<feature type="chain" id="PRO_5046914971" description="Secreted protein" evidence="1">
    <location>
        <begin position="19"/>
        <end position="117"/>
    </location>
</feature>
<evidence type="ECO:0000313" key="2">
    <source>
        <dbReference type="EMBL" id="NIZ60274.1"/>
    </source>
</evidence>
<evidence type="ECO:0008006" key="4">
    <source>
        <dbReference type="Google" id="ProtNLM"/>
    </source>
</evidence>